<dbReference type="Proteomes" id="UP000758603">
    <property type="component" value="Unassembled WGS sequence"/>
</dbReference>
<dbReference type="RefSeq" id="XP_045955637.1">
    <property type="nucleotide sequence ID" value="XM_046096552.1"/>
</dbReference>
<comment type="caution">
    <text evidence="4">The sequence shown here is derived from an EMBL/GenBank/DDBJ whole genome shotgun (WGS) entry which is preliminary data.</text>
</comment>
<keyword evidence="3" id="KW-0732">Signal</keyword>
<reference evidence="4" key="1">
    <citation type="journal article" date="2021" name="Nat. Commun.">
        <title>Genetic determinants of endophytism in the Arabidopsis root mycobiome.</title>
        <authorList>
            <person name="Mesny F."/>
            <person name="Miyauchi S."/>
            <person name="Thiergart T."/>
            <person name="Pickel B."/>
            <person name="Atanasova L."/>
            <person name="Karlsson M."/>
            <person name="Huettel B."/>
            <person name="Barry K.W."/>
            <person name="Haridas S."/>
            <person name="Chen C."/>
            <person name="Bauer D."/>
            <person name="Andreopoulos W."/>
            <person name="Pangilinan J."/>
            <person name="LaButti K."/>
            <person name="Riley R."/>
            <person name="Lipzen A."/>
            <person name="Clum A."/>
            <person name="Drula E."/>
            <person name="Henrissat B."/>
            <person name="Kohler A."/>
            <person name="Grigoriev I.V."/>
            <person name="Martin F.M."/>
            <person name="Hacquard S."/>
        </authorList>
    </citation>
    <scope>NUCLEOTIDE SEQUENCE</scope>
    <source>
        <strain evidence="4">MPI-SDFR-AT-0073</strain>
    </source>
</reference>
<sequence>MRGTPLPMPLQTLLLLLLTTTPAPTHAFENDFSAYPAGSQSCMSSSADASGCTGDTGQEMNSCLCTNGGNFIYNVASCVSKESPSDLKTVYATLQNNCDGTGVIITVGEAAFLAQASAATETQATATATPTTTTTSQTATATTTGMTTTTTTTGTGGPITTTTTGATSSPTSTGAAGSAGLSTGAKIGIGAGIAIGGILCLLGAVFIWVYNRRRRPAPGGAYTQTGGSPLPGEYSSTFGTSSTAQELHSPYPENSAIPLSASTGWNTVSPIGTHSTMAAGGMGGIFYKPQDAQQTTMNTTTGGGVGAGQPLLAVAELGTEQRQGPVELYAPHHPPDAGSHLTPGFRAELPGGEIPERYRSPPGSHSPYSPPYERSHF</sequence>
<organism evidence="4 5">
    <name type="scientific">Truncatella angustata</name>
    <dbReference type="NCBI Taxonomy" id="152316"/>
    <lineage>
        <taxon>Eukaryota</taxon>
        <taxon>Fungi</taxon>
        <taxon>Dikarya</taxon>
        <taxon>Ascomycota</taxon>
        <taxon>Pezizomycotina</taxon>
        <taxon>Sordariomycetes</taxon>
        <taxon>Xylariomycetidae</taxon>
        <taxon>Amphisphaeriales</taxon>
        <taxon>Sporocadaceae</taxon>
        <taxon>Truncatella</taxon>
    </lineage>
</organism>
<evidence type="ECO:0000256" key="2">
    <source>
        <dbReference type="SAM" id="Phobius"/>
    </source>
</evidence>
<evidence type="ECO:0000256" key="3">
    <source>
        <dbReference type="SAM" id="SignalP"/>
    </source>
</evidence>
<keyword evidence="5" id="KW-1185">Reference proteome</keyword>
<name>A0A9P8ZTS3_9PEZI</name>
<keyword evidence="2" id="KW-0812">Transmembrane</keyword>
<proteinExistence type="predicted"/>
<dbReference type="GeneID" id="70125444"/>
<dbReference type="AlphaFoldDB" id="A0A9P8ZTS3"/>
<feature type="region of interest" description="Disordered" evidence="1">
    <location>
        <begin position="123"/>
        <end position="177"/>
    </location>
</feature>
<feature type="region of interest" description="Disordered" evidence="1">
    <location>
        <begin position="219"/>
        <end position="255"/>
    </location>
</feature>
<evidence type="ECO:0000256" key="1">
    <source>
        <dbReference type="SAM" id="MobiDB-lite"/>
    </source>
</evidence>
<feature type="region of interest" description="Disordered" evidence="1">
    <location>
        <begin position="333"/>
        <end position="377"/>
    </location>
</feature>
<keyword evidence="2" id="KW-0472">Membrane</keyword>
<feature type="transmembrane region" description="Helical" evidence="2">
    <location>
        <begin position="187"/>
        <end position="210"/>
    </location>
</feature>
<gene>
    <name evidence="4" type="ORF">BKA67DRAFT_381863</name>
</gene>
<evidence type="ECO:0000313" key="4">
    <source>
        <dbReference type="EMBL" id="KAH6649130.1"/>
    </source>
</evidence>
<keyword evidence="2" id="KW-1133">Transmembrane helix</keyword>
<evidence type="ECO:0000313" key="5">
    <source>
        <dbReference type="Proteomes" id="UP000758603"/>
    </source>
</evidence>
<feature type="compositionally biased region" description="Polar residues" evidence="1">
    <location>
        <begin position="234"/>
        <end position="246"/>
    </location>
</feature>
<feature type="chain" id="PRO_5040128809" evidence="3">
    <location>
        <begin position="28"/>
        <end position="377"/>
    </location>
</feature>
<accession>A0A9P8ZTS3</accession>
<protein>
    <submittedName>
        <fullName evidence="4">Uncharacterized protein</fullName>
    </submittedName>
</protein>
<dbReference type="OrthoDB" id="5311469at2759"/>
<dbReference type="EMBL" id="JAGPXC010000007">
    <property type="protein sequence ID" value="KAH6649130.1"/>
    <property type="molecule type" value="Genomic_DNA"/>
</dbReference>
<feature type="signal peptide" evidence="3">
    <location>
        <begin position="1"/>
        <end position="27"/>
    </location>
</feature>